<dbReference type="Proteomes" id="UP000643610">
    <property type="component" value="Unassembled WGS sequence"/>
</dbReference>
<feature type="region of interest" description="Disordered" evidence="7">
    <location>
        <begin position="32"/>
        <end position="59"/>
    </location>
</feature>
<dbReference type="RefSeq" id="WP_186892615.1">
    <property type="nucleotide sequence ID" value="NZ_JACOFU010000011.1"/>
</dbReference>
<evidence type="ECO:0000256" key="1">
    <source>
        <dbReference type="ARBA" id="ARBA00004459"/>
    </source>
</evidence>
<dbReference type="EMBL" id="JACOFU010000011">
    <property type="protein sequence ID" value="MBC3833566.1"/>
    <property type="molecule type" value="Genomic_DNA"/>
</dbReference>
<evidence type="ECO:0000256" key="4">
    <source>
        <dbReference type="ARBA" id="ARBA00023139"/>
    </source>
</evidence>
<evidence type="ECO:0000256" key="3">
    <source>
        <dbReference type="ARBA" id="ARBA00023136"/>
    </source>
</evidence>
<proteinExistence type="predicted"/>
<evidence type="ECO:0000313" key="9">
    <source>
        <dbReference type="Proteomes" id="UP000643610"/>
    </source>
</evidence>
<dbReference type="InterPro" id="IPR032831">
    <property type="entry name" value="LptM_cons"/>
</dbReference>
<evidence type="ECO:0000256" key="5">
    <source>
        <dbReference type="ARBA" id="ARBA00023237"/>
    </source>
</evidence>
<evidence type="ECO:0000256" key="7">
    <source>
        <dbReference type="SAM" id="MobiDB-lite"/>
    </source>
</evidence>
<keyword evidence="9" id="KW-1185">Reference proteome</keyword>
<keyword evidence="5" id="KW-0998">Cell outer membrane</keyword>
<protein>
    <submittedName>
        <fullName evidence="8">Lipoprotein</fullName>
    </submittedName>
</protein>
<evidence type="ECO:0000256" key="2">
    <source>
        <dbReference type="ARBA" id="ARBA00022729"/>
    </source>
</evidence>
<reference evidence="8 9" key="1">
    <citation type="submission" date="2020-08" db="EMBL/GenBank/DDBJ databases">
        <title>Novel species isolated from subtropical streams in China.</title>
        <authorList>
            <person name="Lu H."/>
        </authorList>
    </citation>
    <scope>NUCLEOTIDE SEQUENCE [LARGE SCALE GENOMIC DNA]</scope>
    <source>
        <strain evidence="8 9">KCTC 52442</strain>
    </source>
</reference>
<evidence type="ECO:0000256" key="6">
    <source>
        <dbReference type="ARBA" id="ARBA00023288"/>
    </source>
</evidence>
<organism evidence="8 9">
    <name type="scientific">Undibacterium amnicola</name>
    <dbReference type="NCBI Taxonomy" id="1834038"/>
    <lineage>
        <taxon>Bacteria</taxon>
        <taxon>Pseudomonadati</taxon>
        <taxon>Pseudomonadota</taxon>
        <taxon>Betaproteobacteria</taxon>
        <taxon>Burkholderiales</taxon>
        <taxon>Oxalobacteraceae</taxon>
        <taxon>Undibacterium</taxon>
    </lineage>
</organism>
<keyword evidence="2" id="KW-0732">Signal</keyword>
<comment type="caution">
    <text evidence="8">The sequence shown here is derived from an EMBL/GenBank/DDBJ whole genome shotgun (WGS) entry which is preliminary data.</text>
</comment>
<accession>A0ABR6XVS8</accession>
<dbReference type="NCBIfam" id="NF047847">
    <property type="entry name" value="SS_mature_LptM"/>
    <property type="match status" value="1"/>
</dbReference>
<feature type="compositionally biased region" description="Polar residues" evidence="7">
    <location>
        <begin position="41"/>
        <end position="59"/>
    </location>
</feature>
<name>A0ABR6XVS8_9BURK</name>
<keyword evidence="3" id="KW-0472">Membrane</keyword>
<dbReference type="PROSITE" id="PS51257">
    <property type="entry name" value="PROKAR_LIPOPROTEIN"/>
    <property type="match status" value="1"/>
</dbReference>
<sequence>MNKHTHISPRIAGLILFSTLLLSACGQKGPLYMPEKKLASPTPSAVQSTPTQMDGSQQK</sequence>
<gene>
    <name evidence="8" type="ORF">H8K33_18820</name>
</gene>
<evidence type="ECO:0000313" key="8">
    <source>
        <dbReference type="EMBL" id="MBC3833566.1"/>
    </source>
</evidence>
<keyword evidence="6 8" id="KW-0449">Lipoprotein</keyword>
<keyword evidence="4" id="KW-0564">Palmitate</keyword>
<comment type="subcellular location">
    <subcellularLocation>
        <location evidence="1">Cell outer membrane</location>
        <topology evidence="1">Lipid-anchor</topology>
    </subcellularLocation>
</comment>
<dbReference type="Pfam" id="PF13627">
    <property type="entry name" value="LptM_cons"/>
    <property type="match status" value="1"/>
</dbReference>